<keyword evidence="3" id="KW-1185">Reference proteome</keyword>
<evidence type="ECO:0000313" key="2">
    <source>
        <dbReference type="EMBL" id="KAL2036506.1"/>
    </source>
</evidence>
<comment type="caution">
    <text evidence="2">The sequence shown here is derived from an EMBL/GenBank/DDBJ whole genome shotgun (WGS) entry which is preliminary data.</text>
</comment>
<dbReference type="EMBL" id="JBEFKJ010000075">
    <property type="protein sequence ID" value="KAL2036506.1"/>
    <property type="molecule type" value="Genomic_DNA"/>
</dbReference>
<dbReference type="Proteomes" id="UP001590950">
    <property type="component" value="Unassembled WGS sequence"/>
</dbReference>
<keyword evidence="1" id="KW-0732">Signal</keyword>
<accession>A0ABR3ZUI6</accession>
<protein>
    <submittedName>
        <fullName evidence="2">Uncharacterized protein</fullName>
    </submittedName>
</protein>
<organism evidence="2 3">
    <name type="scientific">Stereocaulon virgatum</name>
    <dbReference type="NCBI Taxonomy" id="373712"/>
    <lineage>
        <taxon>Eukaryota</taxon>
        <taxon>Fungi</taxon>
        <taxon>Dikarya</taxon>
        <taxon>Ascomycota</taxon>
        <taxon>Pezizomycotina</taxon>
        <taxon>Lecanoromycetes</taxon>
        <taxon>OSLEUM clade</taxon>
        <taxon>Lecanoromycetidae</taxon>
        <taxon>Lecanorales</taxon>
        <taxon>Lecanorineae</taxon>
        <taxon>Stereocaulaceae</taxon>
        <taxon>Stereocaulon</taxon>
    </lineage>
</organism>
<name>A0ABR3ZUI6_9LECA</name>
<reference evidence="2 3" key="1">
    <citation type="submission" date="2024-09" db="EMBL/GenBank/DDBJ databases">
        <title>Rethinking Asexuality: The Enigmatic Case of Functional Sexual Genes in Lepraria (Stereocaulaceae).</title>
        <authorList>
            <person name="Doellman M."/>
            <person name="Sun Y."/>
            <person name="Barcenas-Pena A."/>
            <person name="Lumbsch H.T."/>
            <person name="Grewe F."/>
        </authorList>
    </citation>
    <scope>NUCLEOTIDE SEQUENCE [LARGE SCALE GENOMIC DNA]</scope>
    <source>
        <strain evidence="2 3">Mercado 3170</strain>
    </source>
</reference>
<evidence type="ECO:0000256" key="1">
    <source>
        <dbReference type="SAM" id="SignalP"/>
    </source>
</evidence>
<evidence type="ECO:0000313" key="3">
    <source>
        <dbReference type="Proteomes" id="UP001590950"/>
    </source>
</evidence>
<proteinExistence type="predicted"/>
<sequence>MLFEFLSCFVIVLPITSLSLPFAAQGVINTTIPDAIFALDISVHTVTSSPTKASATLNVVNEDCPRPPSPGEHRPIALQRDCFAAAYEIFRLGRWGQLLSFSRRAGSDVRLPVNIRRGACCIYMTMFTSNDQDLMKLETIYEAALGLAVRCYSGHGQHKYGGRAVVGPLGLLHIFVARRSLSDAEPVLSITDGTEMQRSIISLRDTPIVDSRPAIDALSIHTGKGTAAAGQIAALVEREEPVITDLTSNVASSTNTAVSAALDTLGADSSIKPMNVPIDPSTALSANSDLAPDNYLTPSNDTTTIPPSNESGIPICTPPPYPGQLQHPIKFADCKEAIYSLIGFRDIRLFYTFGHSSGPVRTNYQLPQKFRHGTCTIYLDMAHADDVDTVKLGDVTSTARYLAYTCSGSRSQWAMYGGHVTVGLSGRDLVVVWIYGRRGPPRLRGVGAGEVDVAD</sequence>
<feature type="signal peptide" evidence="1">
    <location>
        <begin position="1"/>
        <end position="19"/>
    </location>
</feature>
<gene>
    <name evidence="2" type="ORF">N7G274_010772</name>
</gene>
<feature type="chain" id="PRO_5046663565" evidence="1">
    <location>
        <begin position="20"/>
        <end position="455"/>
    </location>
</feature>